<dbReference type="OrthoDB" id="1921559at2759"/>
<evidence type="ECO:0000313" key="3">
    <source>
        <dbReference type="EMBL" id="KAF5185998.1"/>
    </source>
</evidence>
<evidence type="ECO:0000313" key="4">
    <source>
        <dbReference type="Proteomes" id="UP000554482"/>
    </source>
</evidence>
<dbReference type="SUPFAM" id="SSF52058">
    <property type="entry name" value="L domain-like"/>
    <property type="match status" value="1"/>
</dbReference>
<dbReference type="Gene3D" id="3.80.10.10">
    <property type="entry name" value="Ribonuclease Inhibitor"/>
    <property type="match status" value="3"/>
</dbReference>
<keyword evidence="1" id="KW-0433">Leucine-rich repeat</keyword>
<dbReference type="Pfam" id="PF25019">
    <property type="entry name" value="LRR_R13L1-DRL21"/>
    <property type="match status" value="1"/>
</dbReference>
<dbReference type="Proteomes" id="UP000554482">
    <property type="component" value="Unassembled WGS sequence"/>
</dbReference>
<evidence type="ECO:0000256" key="1">
    <source>
        <dbReference type="ARBA" id="ARBA00022614"/>
    </source>
</evidence>
<gene>
    <name evidence="3" type="ORF">FRX31_024416</name>
</gene>
<dbReference type="PANTHER" id="PTHR36766">
    <property type="entry name" value="PLANT BROAD-SPECTRUM MILDEW RESISTANCE PROTEIN RPW8"/>
    <property type="match status" value="1"/>
</dbReference>
<protein>
    <submittedName>
        <fullName evidence="3">Disease resistance protein rga2</fullName>
    </submittedName>
</protein>
<dbReference type="PANTHER" id="PTHR36766:SF70">
    <property type="entry name" value="DISEASE RESISTANCE PROTEIN RGA4"/>
    <property type="match status" value="1"/>
</dbReference>
<dbReference type="EMBL" id="JABWDY010029974">
    <property type="protein sequence ID" value="KAF5185998.1"/>
    <property type="molecule type" value="Genomic_DNA"/>
</dbReference>
<organism evidence="3 4">
    <name type="scientific">Thalictrum thalictroides</name>
    <name type="common">Rue-anemone</name>
    <name type="synonym">Anemone thalictroides</name>
    <dbReference type="NCBI Taxonomy" id="46969"/>
    <lineage>
        <taxon>Eukaryota</taxon>
        <taxon>Viridiplantae</taxon>
        <taxon>Streptophyta</taxon>
        <taxon>Embryophyta</taxon>
        <taxon>Tracheophyta</taxon>
        <taxon>Spermatophyta</taxon>
        <taxon>Magnoliopsida</taxon>
        <taxon>Ranunculales</taxon>
        <taxon>Ranunculaceae</taxon>
        <taxon>Thalictroideae</taxon>
        <taxon>Thalictrum</taxon>
    </lineage>
</organism>
<feature type="domain" description="R13L1/DRL21-like LRR repeat region" evidence="2">
    <location>
        <begin position="27"/>
        <end position="163"/>
    </location>
</feature>
<comment type="caution">
    <text evidence="3">The sequence shown here is derived from an EMBL/GenBank/DDBJ whole genome shotgun (WGS) entry which is preliminary data.</text>
</comment>
<name>A0A7J6VMZ2_THATH</name>
<dbReference type="InterPro" id="IPR056789">
    <property type="entry name" value="LRR_R13L1-DRL21"/>
</dbReference>
<accession>A0A7J6VMZ2</accession>
<sequence>MPSGLGRLTSLQTLSVFVVGKGIGCKLNDLNGLKCLRGKLAIQNLENVKRVEDSVGINLKEKSNLRELKLVWNDQEAEAGREKHHVNVLETLQPHQHLKCLSIHGYKGERFPGWLMKDLPLLTNLVMEEMHDLRFIDVEQTNSERGGSHHQHFPLLEELKLSNFNNLESWATTKEESLAVVLPCLLNLTISDCPKLTSMPLLPSLEKCVLDKCSEKLVHSLMLQQQQQQLISSSPSTSSSSGPTTATSTLKYLNIEACNDLICLSDQVFQGLTGLLELEITNCVSLTTLSGLQHLTSLQTLSLTCCEELHMLEGFDSPTSLQSLLIEKIPKLKSLPEGLQNAATLTKIHISFCEGLVALPECLENLTKLWIVGCWNLMTWPIGLLRNNRMSVVDLALSGCSSLLSLPEELQHLTSLQILGIMFFEDLTSLPEWLGNLTFLKSLGIVGCPNLGSLQCLTSLQWLYISGCDKLTPRCKKNIGEDWPYISHIPNIRVDDVRIQ</sequence>
<keyword evidence="4" id="KW-1185">Reference proteome</keyword>
<reference evidence="3 4" key="1">
    <citation type="submission" date="2020-06" db="EMBL/GenBank/DDBJ databases">
        <title>Transcriptomic and genomic resources for Thalictrum thalictroides and T. hernandezii: Facilitating candidate gene discovery in an emerging model plant lineage.</title>
        <authorList>
            <person name="Arias T."/>
            <person name="Riano-Pachon D.M."/>
            <person name="Di Stilio V.S."/>
        </authorList>
    </citation>
    <scope>NUCLEOTIDE SEQUENCE [LARGE SCALE GENOMIC DNA]</scope>
    <source>
        <strain evidence="4">cv. WT478/WT964</strain>
        <tissue evidence="3">Leaves</tissue>
    </source>
</reference>
<dbReference type="AlphaFoldDB" id="A0A7J6VMZ2"/>
<proteinExistence type="predicted"/>
<evidence type="ECO:0000259" key="2">
    <source>
        <dbReference type="Pfam" id="PF25019"/>
    </source>
</evidence>
<dbReference type="SUPFAM" id="SSF52047">
    <property type="entry name" value="RNI-like"/>
    <property type="match status" value="1"/>
</dbReference>
<dbReference type="InterPro" id="IPR032675">
    <property type="entry name" value="LRR_dom_sf"/>
</dbReference>